<dbReference type="AlphaFoldDB" id="A0AAV2KU28"/>
<organism evidence="1 2">
    <name type="scientific">Knipowitschia caucasica</name>
    <name type="common">Caucasian dwarf goby</name>
    <name type="synonym">Pomatoschistus caucasicus</name>
    <dbReference type="NCBI Taxonomy" id="637954"/>
    <lineage>
        <taxon>Eukaryota</taxon>
        <taxon>Metazoa</taxon>
        <taxon>Chordata</taxon>
        <taxon>Craniata</taxon>
        <taxon>Vertebrata</taxon>
        <taxon>Euteleostomi</taxon>
        <taxon>Actinopterygii</taxon>
        <taxon>Neopterygii</taxon>
        <taxon>Teleostei</taxon>
        <taxon>Neoteleostei</taxon>
        <taxon>Acanthomorphata</taxon>
        <taxon>Gobiaria</taxon>
        <taxon>Gobiiformes</taxon>
        <taxon>Gobioidei</taxon>
        <taxon>Gobiidae</taxon>
        <taxon>Gobiinae</taxon>
        <taxon>Knipowitschia</taxon>
    </lineage>
</organism>
<protein>
    <submittedName>
        <fullName evidence="1">Uncharacterized protein</fullName>
    </submittedName>
</protein>
<evidence type="ECO:0000313" key="1">
    <source>
        <dbReference type="EMBL" id="CAL1592506.1"/>
    </source>
</evidence>
<reference evidence="1 2" key="1">
    <citation type="submission" date="2024-04" db="EMBL/GenBank/DDBJ databases">
        <authorList>
            <person name="Waldvogel A.-M."/>
            <person name="Schoenle A."/>
        </authorList>
    </citation>
    <scope>NUCLEOTIDE SEQUENCE [LARGE SCALE GENOMIC DNA]</scope>
</reference>
<proteinExistence type="predicted"/>
<gene>
    <name evidence="1" type="ORF">KC01_LOCUS21752</name>
</gene>
<keyword evidence="2" id="KW-1185">Reference proteome</keyword>
<dbReference type="EMBL" id="OZ035824">
    <property type="protein sequence ID" value="CAL1592506.1"/>
    <property type="molecule type" value="Genomic_DNA"/>
</dbReference>
<dbReference type="Proteomes" id="UP001497482">
    <property type="component" value="Chromosome 2"/>
</dbReference>
<name>A0AAV2KU28_KNICA</name>
<evidence type="ECO:0000313" key="2">
    <source>
        <dbReference type="Proteomes" id="UP001497482"/>
    </source>
</evidence>
<accession>A0AAV2KU28</accession>
<sequence length="74" mass="7948">MPDSQSATRRVSIISVPHRCRFQQGAVATLVANRCEARAVRTPPLDASSQSETVIDDADEVHAVMSISSSPEPN</sequence>